<keyword evidence="4" id="KW-0406">Ion transport</keyword>
<gene>
    <name evidence="15" type="ORF">DI564_17860</name>
</gene>
<evidence type="ECO:0000313" key="15">
    <source>
        <dbReference type="EMBL" id="PZQ09381.1"/>
    </source>
</evidence>
<dbReference type="GO" id="GO:0009279">
    <property type="term" value="C:cell outer membrane"/>
    <property type="evidence" value="ECO:0007669"/>
    <property type="project" value="UniProtKB-SubCell"/>
</dbReference>
<dbReference type="Gene3D" id="3.55.50.30">
    <property type="match status" value="1"/>
</dbReference>
<comment type="caution">
    <text evidence="15">The sequence shown here is derived from an EMBL/GenBank/DDBJ whole genome shotgun (WGS) entry which is preliminary data.</text>
</comment>
<name>A0A2W5JY73_9GAMM</name>
<dbReference type="PROSITE" id="PS52016">
    <property type="entry name" value="TONB_DEPENDENT_REC_3"/>
    <property type="match status" value="1"/>
</dbReference>
<keyword evidence="8 10" id="KW-0472">Membrane</keyword>
<dbReference type="InterPro" id="IPR012910">
    <property type="entry name" value="Plug_dom"/>
</dbReference>
<evidence type="ECO:0000313" key="16">
    <source>
        <dbReference type="Proteomes" id="UP000249046"/>
    </source>
</evidence>
<evidence type="ECO:0000256" key="13">
    <source>
        <dbReference type="SAM" id="SignalP"/>
    </source>
</evidence>
<keyword evidence="2 10" id="KW-0813">Transport</keyword>
<proteinExistence type="inferred from homology"/>
<dbReference type="Proteomes" id="UP000249046">
    <property type="component" value="Unassembled WGS sequence"/>
</dbReference>
<feature type="region of interest" description="Disordered" evidence="12">
    <location>
        <begin position="115"/>
        <end position="142"/>
    </location>
</feature>
<evidence type="ECO:0000256" key="12">
    <source>
        <dbReference type="SAM" id="MobiDB-lite"/>
    </source>
</evidence>
<evidence type="ECO:0000256" key="9">
    <source>
        <dbReference type="ARBA" id="ARBA00023237"/>
    </source>
</evidence>
<dbReference type="InterPro" id="IPR000531">
    <property type="entry name" value="Beta-barrel_TonB"/>
</dbReference>
<dbReference type="SUPFAM" id="SSF56935">
    <property type="entry name" value="Porins"/>
    <property type="match status" value="1"/>
</dbReference>
<evidence type="ECO:0000256" key="2">
    <source>
        <dbReference type="ARBA" id="ARBA00022448"/>
    </source>
</evidence>
<comment type="similarity">
    <text evidence="10 11">Belongs to the TonB-dependent receptor family.</text>
</comment>
<keyword evidence="7 11" id="KW-0798">TonB box</keyword>
<feature type="chain" id="PRO_5015881596" evidence="13">
    <location>
        <begin position="38"/>
        <end position="885"/>
    </location>
</feature>
<evidence type="ECO:0000259" key="14">
    <source>
        <dbReference type="SMART" id="SM00965"/>
    </source>
</evidence>
<dbReference type="Pfam" id="PF07715">
    <property type="entry name" value="Plug"/>
    <property type="match status" value="1"/>
</dbReference>
<keyword evidence="5 10" id="KW-0812">Transmembrane</keyword>
<dbReference type="Pfam" id="PF00593">
    <property type="entry name" value="TonB_dep_Rec_b-barrel"/>
    <property type="match status" value="1"/>
</dbReference>
<keyword evidence="4" id="KW-0410">Iron transport</keyword>
<sequence length="885" mass="95279">MIEGRNNRGHQTLVRRPLYAACFLALTAWGGTGPVHAQSSEAPRAYAIEAGSLEGALNQLSRQSQVQIVFRPDLVAGKRAGAVSGQLTWRQALERLLLGSGLEYRQVADKTIVIQASEPRPAPASKPAETRKPAPAPAARADAPVADLERLTVTGTRIRGGTTPSPIITIGSDNIREEGFNDLGEVMRALPQNFSGGQNPGVASLGYSGGGIQNQNITGGSSPNLRGLGPDATLTLLNGRRMAFGGLSQVVDISAIPVEAVDRIEIVADGASAIYGSDAVGGVTNVILRRDFDGAALGARYGTATDGGLTTREYTATAGSTWTGGGLITTYRNASVDPIYARQRDYTAYLTDPMTLYPGIDEDSVLLSAHQSLGNVAEIHLDAFRTKREQLYNLYAGGNTNVRATPDSTTSLVAPSIDFFLPNDWTLSIGGAWSKNELIQTQDDEQIGTGEITYSTRECLCHESRIYELGAEGPLFRLPGGDARLAAGAGYRTNDYRHENYTQAFTYARGDESSRFAYLELHLPLIGEDSGASAAKRLELTAALRREDYDSFGGVNNPKLGIVYGPNPNFTLKASWGKSFKAPTLHQRYYFQAITLDPASRLGGVGYGEDATALSVTGGNPNLGPERARSWTASLAFHPEAFPGLESEVTWFDIDYTNRAVEPVASFFQSLSNPAYAQFVDYTPTEQEQAALIAAGGAFYNRIGVPYDPNDVIAIVYARYVNVARQRIRGLDLSASYRLDVGSGRLVIRGAGSWLDSSQQTTPGQGSFDLAGTLNNPPKFTSRLGAVWTQGGFTASAFANYKAGVLDTVEHQKTASFTTFDATLRYAIPHREGPWSGLEFSLAAQNLFDRAPPLQAAWFIYAPPYDTTNYSAVGRFLSISVEKRW</sequence>
<evidence type="ECO:0000256" key="8">
    <source>
        <dbReference type="ARBA" id="ARBA00023136"/>
    </source>
</evidence>
<evidence type="ECO:0000256" key="6">
    <source>
        <dbReference type="ARBA" id="ARBA00023004"/>
    </source>
</evidence>
<evidence type="ECO:0000256" key="7">
    <source>
        <dbReference type="ARBA" id="ARBA00023077"/>
    </source>
</evidence>
<keyword evidence="9 10" id="KW-0998">Cell outer membrane</keyword>
<dbReference type="Gene3D" id="2.40.170.20">
    <property type="entry name" value="TonB-dependent receptor, beta-barrel domain"/>
    <property type="match status" value="1"/>
</dbReference>
<dbReference type="InterPro" id="IPR037066">
    <property type="entry name" value="Plug_dom_sf"/>
</dbReference>
<organism evidence="15 16">
    <name type="scientific">Rhodanobacter denitrificans</name>
    <dbReference type="NCBI Taxonomy" id="666685"/>
    <lineage>
        <taxon>Bacteria</taxon>
        <taxon>Pseudomonadati</taxon>
        <taxon>Pseudomonadota</taxon>
        <taxon>Gammaproteobacteria</taxon>
        <taxon>Lysobacterales</taxon>
        <taxon>Rhodanobacteraceae</taxon>
        <taxon>Rhodanobacter</taxon>
    </lineage>
</organism>
<evidence type="ECO:0000256" key="4">
    <source>
        <dbReference type="ARBA" id="ARBA00022496"/>
    </source>
</evidence>
<dbReference type="GO" id="GO:0006826">
    <property type="term" value="P:iron ion transport"/>
    <property type="evidence" value="ECO:0007669"/>
    <property type="project" value="UniProtKB-KW"/>
</dbReference>
<dbReference type="Pfam" id="PF07660">
    <property type="entry name" value="STN"/>
    <property type="match status" value="1"/>
</dbReference>
<dbReference type="CDD" id="cd01347">
    <property type="entry name" value="ligand_gated_channel"/>
    <property type="match status" value="1"/>
</dbReference>
<evidence type="ECO:0000256" key="3">
    <source>
        <dbReference type="ARBA" id="ARBA00022452"/>
    </source>
</evidence>
<evidence type="ECO:0000256" key="1">
    <source>
        <dbReference type="ARBA" id="ARBA00004571"/>
    </source>
</evidence>
<evidence type="ECO:0000256" key="11">
    <source>
        <dbReference type="RuleBase" id="RU003357"/>
    </source>
</evidence>
<reference evidence="15 16" key="1">
    <citation type="submission" date="2017-08" db="EMBL/GenBank/DDBJ databases">
        <title>Infants hospitalized years apart are colonized by the same room-sourced microbial strains.</title>
        <authorList>
            <person name="Brooks B."/>
            <person name="Olm M.R."/>
            <person name="Firek B.A."/>
            <person name="Baker R."/>
            <person name="Thomas B.C."/>
            <person name="Morowitz M.J."/>
            <person name="Banfield J.F."/>
        </authorList>
    </citation>
    <scope>NUCLEOTIDE SEQUENCE [LARGE SCALE GENOMIC DNA]</scope>
    <source>
        <strain evidence="15">S2_005_003_R2_42</strain>
    </source>
</reference>
<feature type="signal peptide" evidence="13">
    <location>
        <begin position="1"/>
        <end position="37"/>
    </location>
</feature>
<keyword evidence="3 10" id="KW-1134">Transmembrane beta strand</keyword>
<keyword evidence="6" id="KW-0408">Iron</keyword>
<accession>A0A2W5JY73</accession>
<dbReference type="Gene3D" id="2.170.130.10">
    <property type="entry name" value="TonB-dependent receptor, plug domain"/>
    <property type="match status" value="1"/>
</dbReference>
<evidence type="ECO:0000256" key="10">
    <source>
        <dbReference type="PROSITE-ProRule" id="PRU01360"/>
    </source>
</evidence>
<protein>
    <submittedName>
        <fullName evidence="15">TonB-dependent receptor</fullName>
    </submittedName>
</protein>
<dbReference type="AlphaFoldDB" id="A0A2W5JY73"/>
<dbReference type="InterPro" id="IPR036942">
    <property type="entry name" value="Beta-barrel_TonB_sf"/>
</dbReference>
<keyword evidence="15" id="KW-0675">Receptor</keyword>
<dbReference type="PANTHER" id="PTHR47234:SF3">
    <property type="entry name" value="SECRETIN_TONB SHORT N-TERMINAL DOMAIN-CONTAINING PROTEIN"/>
    <property type="match status" value="1"/>
</dbReference>
<feature type="domain" description="Secretin/TonB short N-terminal" evidence="14">
    <location>
        <begin position="66"/>
        <end position="117"/>
    </location>
</feature>
<dbReference type="EMBL" id="QFPO01000029">
    <property type="protein sequence ID" value="PZQ09381.1"/>
    <property type="molecule type" value="Genomic_DNA"/>
</dbReference>
<evidence type="ECO:0000256" key="5">
    <source>
        <dbReference type="ARBA" id="ARBA00022692"/>
    </source>
</evidence>
<comment type="subcellular location">
    <subcellularLocation>
        <location evidence="1 10">Cell outer membrane</location>
        <topology evidence="1 10">Multi-pass membrane protein</topology>
    </subcellularLocation>
</comment>
<dbReference type="PANTHER" id="PTHR47234">
    <property type="match status" value="1"/>
</dbReference>
<dbReference type="InterPro" id="IPR039426">
    <property type="entry name" value="TonB-dep_rcpt-like"/>
</dbReference>
<dbReference type="InterPro" id="IPR011662">
    <property type="entry name" value="Secretin/TonB_short_N"/>
</dbReference>
<keyword evidence="13" id="KW-0732">Signal</keyword>
<dbReference type="SMART" id="SM00965">
    <property type="entry name" value="STN"/>
    <property type="match status" value="1"/>
</dbReference>